<evidence type="ECO:0000313" key="5">
    <source>
        <dbReference type="Proteomes" id="UP000190787"/>
    </source>
</evidence>
<feature type="active site" description="Proton acceptor" evidence="2">
    <location>
        <position position="121"/>
    </location>
</feature>
<keyword evidence="1 2" id="KW-0378">Hydrolase</keyword>
<comment type="caution">
    <text evidence="4">The sequence shown here is derived from an EMBL/GenBank/DDBJ whole genome shotgun (WGS) entry which is preliminary data.</text>
</comment>
<proteinExistence type="inferred from homology"/>
<dbReference type="InterPro" id="IPR004175">
    <property type="entry name" value="RNA_CPDase"/>
</dbReference>
<dbReference type="PANTHER" id="PTHR35561">
    <property type="entry name" value="RNA 2',3'-CYCLIC PHOSPHODIESTERASE"/>
    <property type="match status" value="1"/>
</dbReference>
<dbReference type="SUPFAM" id="SSF55144">
    <property type="entry name" value="LigT-like"/>
    <property type="match status" value="1"/>
</dbReference>
<feature type="domain" description="Phosphoesterase HXTX" evidence="3">
    <location>
        <begin position="7"/>
        <end position="82"/>
    </location>
</feature>
<keyword evidence="5" id="KW-1185">Reference proteome</keyword>
<organism evidence="4 5">
    <name type="scientific">Thioclava sediminum</name>
    <dbReference type="NCBI Taxonomy" id="1915319"/>
    <lineage>
        <taxon>Bacteria</taxon>
        <taxon>Pseudomonadati</taxon>
        <taxon>Pseudomonadota</taxon>
        <taxon>Alphaproteobacteria</taxon>
        <taxon>Rhodobacterales</taxon>
        <taxon>Paracoccaceae</taxon>
        <taxon>Thioclava</taxon>
    </lineage>
</organism>
<evidence type="ECO:0000313" key="4">
    <source>
        <dbReference type="EMBL" id="OOY23715.1"/>
    </source>
</evidence>
<feature type="active site" description="Proton donor" evidence="2">
    <location>
        <position position="36"/>
    </location>
</feature>
<dbReference type="Gene3D" id="3.90.1140.10">
    <property type="entry name" value="Cyclic phosphodiesterase"/>
    <property type="match status" value="1"/>
</dbReference>
<feature type="short sequence motif" description="HXTX 1" evidence="2">
    <location>
        <begin position="36"/>
        <end position="39"/>
    </location>
</feature>
<dbReference type="Proteomes" id="UP000190787">
    <property type="component" value="Unassembled WGS sequence"/>
</dbReference>
<comment type="similarity">
    <text evidence="2">Belongs to the 2H phosphoesterase superfamily. ThpR family.</text>
</comment>
<comment type="catalytic activity">
    <reaction evidence="2">
        <text>a 3'-end 2',3'-cyclophospho-ribonucleotide-RNA + H2O = a 3'-end 2'-phospho-ribonucleotide-RNA + H(+)</text>
        <dbReference type="Rhea" id="RHEA:11828"/>
        <dbReference type="Rhea" id="RHEA-COMP:10464"/>
        <dbReference type="Rhea" id="RHEA-COMP:17353"/>
        <dbReference type="ChEBI" id="CHEBI:15377"/>
        <dbReference type="ChEBI" id="CHEBI:15378"/>
        <dbReference type="ChEBI" id="CHEBI:83064"/>
        <dbReference type="ChEBI" id="CHEBI:173113"/>
        <dbReference type="EC" id="3.1.4.58"/>
    </reaction>
</comment>
<dbReference type="EC" id="3.1.4.58" evidence="2"/>
<dbReference type="Pfam" id="PF02834">
    <property type="entry name" value="LigT_PEase"/>
    <property type="match status" value="1"/>
</dbReference>
<evidence type="ECO:0000259" key="3">
    <source>
        <dbReference type="Pfam" id="PF02834"/>
    </source>
</evidence>
<accession>A0ABX3MVK1</accession>
<keyword evidence="4" id="KW-0436">Ligase</keyword>
<evidence type="ECO:0000256" key="1">
    <source>
        <dbReference type="ARBA" id="ARBA00022801"/>
    </source>
</evidence>
<dbReference type="InterPro" id="IPR014051">
    <property type="entry name" value="Phosphoesterase_HXTX"/>
</dbReference>
<reference evidence="4 5" key="1">
    <citation type="submission" date="2016-11" db="EMBL/GenBank/DDBJ databases">
        <title>A multilocus sequence analysis scheme for characterization of bacteria in the genus Thioclava.</title>
        <authorList>
            <person name="Liu Y."/>
            <person name="Shao Z."/>
        </authorList>
    </citation>
    <scope>NUCLEOTIDE SEQUENCE [LARGE SCALE GENOMIC DNA]</scope>
    <source>
        <strain evidence="4 5">TAW-CT134</strain>
    </source>
</reference>
<sequence length="190" mass="20854">MRSFVAIELPEAHVEAIERLQQALGAGRIVQPENLHLTLAFLDEIDAGQLEALDEGLRAIDWVPGPEVVLAGLEIFGSAVRPEALVLGVHSDPNLDRWHRAVMGAARLADIDLPRRRFRPHVTLARFGKRASPGDLLRLGRLMAAEGAVKLPAFAPEQVALIHSTLGHGPPRHDVLMRYPDEKSVQFAKT</sequence>
<feature type="short sequence motif" description="HXTX 2" evidence="2">
    <location>
        <begin position="121"/>
        <end position="124"/>
    </location>
</feature>
<evidence type="ECO:0000256" key="2">
    <source>
        <dbReference type="HAMAP-Rule" id="MF_01940"/>
    </source>
</evidence>
<dbReference type="EMBL" id="MPZV01000003">
    <property type="protein sequence ID" value="OOY23715.1"/>
    <property type="molecule type" value="Genomic_DNA"/>
</dbReference>
<dbReference type="HAMAP" id="MF_01940">
    <property type="entry name" value="RNA_CPDase"/>
    <property type="match status" value="1"/>
</dbReference>
<dbReference type="PANTHER" id="PTHR35561:SF1">
    <property type="entry name" value="RNA 2',3'-CYCLIC PHOSPHODIESTERASE"/>
    <property type="match status" value="1"/>
</dbReference>
<name>A0ABX3MVK1_9RHOB</name>
<dbReference type="GO" id="GO:0016874">
    <property type="term" value="F:ligase activity"/>
    <property type="evidence" value="ECO:0007669"/>
    <property type="project" value="UniProtKB-KW"/>
</dbReference>
<dbReference type="RefSeq" id="WP_078605636.1">
    <property type="nucleotide sequence ID" value="NZ_MPZV01000003.1"/>
</dbReference>
<comment type="function">
    <text evidence="2">Hydrolyzes RNA 2',3'-cyclic phosphodiester to an RNA 2'-phosphomonoester.</text>
</comment>
<dbReference type="NCBIfam" id="TIGR02258">
    <property type="entry name" value="2_5_ligase"/>
    <property type="match status" value="1"/>
</dbReference>
<protein>
    <recommendedName>
        <fullName evidence="2">RNA 2',3'-cyclic phosphodiesterase</fullName>
        <shortName evidence="2">RNA 2',3'-CPDase</shortName>
        <ecNumber evidence="2">3.1.4.58</ecNumber>
    </recommendedName>
</protein>
<dbReference type="InterPro" id="IPR009097">
    <property type="entry name" value="Cyclic_Pdiesterase"/>
</dbReference>
<gene>
    <name evidence="4" type="ORF">BMI91_14715</name>
</gene>